<organism evidence="3 4">
    <name type="scientific">Ramlibacter albus</name>
    <dbReference type="NCBI Taxonomy" id="2079448"/>
    <lineage>
        <taxon>Bacteria</taxon>
        <taxon>Pseudomonadati</taxon>
        <taxon>Pseudomonadota</taxon>
        <taxon>Betaproteobacteria</taxon>
        <taxon>Burkholderiales</taxon>
        <taxon>Comamonadaceae</taxon>
        <taxon>Ramlibacter</taxon>
    </lineage>
</organism>
<keyword evidence="4" id="KW-1185">Reference proteome</keyword>
<evidence type="ECO:0000313" key="3">
    <source>
        <dbReference type="EMBL" id="MBC5762999.1"/>
    </source>
</evidence>
<dbReference type="Pfam" id="PF13193">
    <property type="entry name" value="AMP-binding_C"/>
    <property type="match status" value="1"/>
</dbReference>
<evidence type="ECO:0000259" key="2">
    <source>
        <dbReference type="Pfam" id="PF13193"/>
    </source>
</evidence>
<accession>A0A923M548</accession>
<dbReference type="Gene3D" id="3.30.300.30">
    <property type="match status" value="1"/>
</dbReference>
<dbReference type="PANTHER" id="PTHR43767:SF7">
    <property type="entry name" value="MEDIUM_LONG-CHAIN-FATTY-ACID--COA LIGASE FADD8"/>
    <property type="match status" value="1"/>
</dbReference>
<dbReference type="InterPro" id="IPR000873">
    <property type="entry name" value="AMP-dep_synth/lig_dom"/>
</dbReference>
<gene>
    <name evidence="3" type="ORF">H8R02_00940</name>
</gene>
<feature type="domain" description="AMP-dependent synthetase/ligase" evidence="1">
    <location>
        <begin position="4"/>
        <end position="365"/>
    </location>
</feature>
<protein>
    <submittedName>
        <fullName evidence="3">AMP-binding protein</fullName>
    </submittedName>
</protein>
<evidence type="ECO:0000259" key="1">
    <source>
        <dbReference type="Pfam" id="PF00501"/>
    </source>
</evidence>
<dbReference type="Pfam" id="PF00501">
    <property type="entry name" value="AMP-binding"/>
    <property type="match status" value="1"/>
</dbReference>
<reference evidence="3" key="1">
    <citation type="submission" date="2020-08" db="EMBL/GenBank/DDBJ databases">
        <title>Ramlibacter sp. GTP1 16S ribosomal RNA gene genome sequencing and assembly.</title>
        <authorList>
            <person name="Kang M."/>
        </authorList>
    </citation>
    <scope>NUCLEOTIDE SEQUENCE</scope>
    <source>
        <strain evidence="3">GTP1</strain>
    </source>
</reference>
<dbReference type="InterPro" id="IPR020845">
    <property type="entry name" value="AMP-binding_CS"/>
</dbReference>
<comment type="caution">
    <text evidence="3">The sequence shown here is derived from an EMBL/GenBank/DDBJ whole genome shotgun (WGS) entry which is preliminary data.</text>
</comment>
<dbReference type="RefSeq" id="WP_187079474.1">
    <property type="nucleotide sequence ID" value="NZ_JACORU010000001.1"/>
</dbReference>
<feature type="domain" description="AMP-binding enzyme C-terminal" evidence="2">
    <location>
        <begin position="417"/>
        <end position="492"/>
    </location>
</feature>
<dbReference type="Proteomes" id="UP000596827">
    <property type="component" value="Unassembled WGS sequence"/>
</dbReference>
<dbReference type="Gene3D" id="3.40.50.12780">
    <property type="entry name" value="N-terminal domain of ligase-like"/>
    <property type="match status" value="1"/>
</dbReference>
<dbReference type="SUPFAM" id="SSF56801">
    <property type="entry name" value="Acetyl-CoA synthetase-like"/>
    <property type="match status" value="1"/>
</dbReference>
<dbReference type="InterPro" id="IPR025110">
    <property type="entry name" value="AMP-bd_C"/>
</dbReference>
<dbReference type="GO" id="GO:0016877">
    <property type="term" value="F:ligase activity, forming carbon-sulfur bonds"/>
    <property type="evidence" value="ECO:0007669"/>
    <property type="project" value="UniProtKB-ARBA"/>
</dbReference>
<proteinExistence type="predicted"/>
<dbReference type="AlphaFoldDB" id="A0A923M548"/>
<sequence length="522" mass="56415">MLSRVARNFAGRHAYVCGQVSRTWGEMEQRSERLAGALAALGLAVGESVAILGQERLEIYEHYFACMKLGLVRVGINWRYAPAEVAHILADSGARCVLVDGRSEALLRAALAFSGIEGITVIGYGEHSQPLDYETLLRRAPSVAHPALQPADPLVISYTSGSTGAPKGVVHSHRSVALIILQGAVSRGLTTDDVWYGAIASSWMACVLNMIGLANGMTTVVMDGAFDIDRFVDEVQQHEVSAALLVPTLAGRLLDKCAGAPSALDSLRLLMYGSSPAPRSLLERIMGTLRCQLMQTYGMTEGGWVSHLTPKDHLRALAGDARLLSSAGRVGAMYQMSLRDNDGREVPTGETGEVWLRGETTMLGYRNLPKETEEALGGGWLHTNDIGRFDDEGYLYLVDRKKFMIITGAVNVFPASVEAVLADHPDIAEIAVVGLPHPEWGEAVVAVVVARSGRPVPDVKEIGEFARDRLSRMELPKHVFSIDALPRTVTSKVDKRAVLAWARDRQSDLPWGAASALERSGA</sequence>
<dbReference type="PROSITE" id="PS00455">
    <property type="entry name" value="AMP_BINDING"/>
    <property type="match status" value="1"/>
</dbReference>
<name>A0A923M548_9BURK</name>
<dbReference type="EMBL" id="JACORU010000001">
    <property type="protein sequence ID" value="MBC5762999.1"/>
    <property type="molecule type" value="Genomic_DNA"/>
</dbReference>
<evidence type="ECO:0000313" key="4">
    <source>
        <dbReference type="Proteomes" id="UP000596827"/>
    </source>
</evidence>
<dbReference type="InterPro" id="IPR045851">
    <property type="entry name" value="AMP-bd_C_sf"/>
</dbReference>
<dbReference type="InterPro" id="IPR042099">
    <property type="entry name" value="ANL_N_sf"/>
</dbReference>
<dbReference type="PANTHER" id="PTHR43767">
    <property type="entry name" value="LONG-CHAIN-FATTY-ACID--COA LIGASE"/>
    <property type="match status" value="1"/>
</dbReference>
<dbReference type="InterPro" id="IPR050237">
    <property type="entry name" value="ATP-dep_AMP-bd_enzyme"/>
</dbReference>